<reference evidence="4 5" key="1">
    <citation type="submission" date="2020-04" db="EMBL/GenBank/DDBJ databases">
        <authorList>
            <person name="Laetsch R D."/>
            <person name="Stevens L."/>
            <person name="Kumar S."/>
            <person name="Blaxter L. M."/>
        </authorList>
    </citation>
    <scope>NUCLEOTIDE SEQUENCE [LARGE SCALE GENOMIC DNA]</scope>
</reference>
<evidence type="ECO:0000256" key="1">
    <source>
        <dbReference type="SAM" id="Coils"/>
    </source>
</evidence>
<dbReference type="GO" id="GO:0005929">
    <property type="term" value="C:cilium"/>
    <property type="evidence" value="ECO:0007669"/>
    <property type="project" value="TreeGrafter"/>
</dbReference>
<dbReference type="PANTHER" id="PTHR13371:SF0">
    <property type="entry name" value="CENTROSOMAL PROTEIN OF 104 KDA"/>
    <property type="match status" value="1"/>
</dbReference>
<keyword evidence="1" id="KW-0175">Coiled coil</keyword>
<dbReference type="InterPro" id="IPR016024">
    <property type="entry name" value="ARM-type_fold"/>
</dbReference>
<dbReference type="InterPro" id="IPR052607">
    <property type="entry name" value="CEP104-like"/>
</dbReference>
<sequence>MTIEYTVSRIQGIEINDAQLLVKNEWISEKDEEFPIDMEIELKKIAEVEKIEIVAHNFYIPKKIGIYSFQNDTENYIGEVIFKNRGSVAKKFELKNIFLDEKCSKLLLRIYEPYTDVVNNLESKVGIVELKLFGKYLPIPDELDNNPIPNNIPDRKYSKELSAIIDGIEANKQKAVANEDFKSAKSAQLAVRQLRRNLKEVEELENDKISAINDEDYQRANDLQDELNTLRANILASIDPVLLNNTAPRYEQVHRPKNLFGEKSETPISKPKLYEPVELSPTEVPADPSHTFVPSPKPPKSPKAKAWEIPISRPQTTSSVGSNRMKSSDSRRNISTASSTTSKILRRSSSGDGFRRTTNKFLEKENMIVPAALSRQRSASIQPEGFSSVNRSVDHLTEDQILAGISPDNLANVRSAISIFGLETIAKLYSKHFENRKEAISEIEETLNSLSPNKSFSYFESINCLLAHMLREPLYNVYRDALNLWHHVCTVWAPEQNLSKLLPRITAETHNVLASKVISNDKRTVSDTQAAFRSVCSKSESSARSYARDLIGSKSKNLKGRAILLNLIAGIYDIPNDKINLSDINVANFAAKCIRHSDQQVRSIGSDLMIRLFKNGSQSVVRKQLDTFATADANNPTYQKTLKQIYALDGGRGNQKKKKITFAF</sequence>
<evidence type="ECO:0000313" key="4">
    <source>
        <dbReference type="EMBL" id="CAB3404040.1"/>
    </source>
</evidence>
<evidence type="ECO:0000313" key="5">
    <source>
        <dbReference type="Proteomes" id="UP000494206"/>
    </source>
</evidence>
<evidence type="ECO:0000256" key="2">
    <source>
        <dbReference type="SAM" id="MobiDB-lite"/>
    </source>
</evidence>
<feature type="region of interest" description="Disordered" evidence="2">
    <location>
        <begin position="283"/>
        <end position="358"/>
    </location>
</feature>
<dbReference type="Gene3D" id="1.25.10.10">
    <property type="entry name" value="Leucine-rich Repeat Variant"/>
    <property type="match status" value="1"/>
</dbReference>
<dbReference type="InterPro" id="IPR048739">
    <property type="entry name" value="CEP104_N"/>
</dbReference>
<dbReference type="SUPFAM" id="SSF48371">
    <property type="entry name" value="ARM repeat"/>
    <property type="match status" value="1"/>
</dbReference>
<dbReference type="PANTHER" id="PTHR13371">
    <property type="entry name" value="GLYCINE-, GLUTAMATE-, THIENYLCYCLOHEXYLPIPERIDINE-BINDING PROTEIN"/>
    <property type="match status" value="1"/>
</dbReference>
<dbReference type="InterPro" id="IPR011989">
    <property type="entry name" value="ARM-like"/>
</dbReference>
<evidence type="ECO:0000259" key="3">
    <source>
        <dbReference type="Pfam" id="PF21038"/>
    </source>
</evidence>
<feature type="coiled-coil region" evidence="1">
    <location>
        <begin position="184"/>
        <end position="233"/>
    </location>
</feature>
<gene>
    <name evidence="4" type="ORF">CBOVIS_LOCUS6435</name>
</gene>
<feature type="compositionally biased region" description="Polar residues" evidence="2">
    <location>
        <begin position="333"/>
        <end position="351"/>
    </location>
</feature>
<name>A0A8S1ETK3_9PELO</name>
<dbReference type="OrthoDB" id="66599at2759"/>
<proteinExistence type="predicted"/>
<keyword evidence="5" id="KW-1185">Reference proteome</keyword>
<dbReference type="Proteomes" id="UP000494206">
    <property type="component" value="Unassembled WGS sequence"/>
</dbReference>
<dbReference type="Pfam" id="PF21038">
    <property type="entry name" value="CEP104_N"/>
    <property type="match status" value="1"/>
</dbReference>
<dbReference type="Pfam" id="PF21040">
    <property type="entry name" value="CEP104-like_TOG"/>
    <property type="match status" value="1"/>
</dbReference>
<accession>A0A8S1ETK3</accession>
<comment type="caution">
    <text evidence="4">The sequence shown here is derived from an EMBL/GenBank/DDBJ whole genome shotgun (WGS) entry which is preliminary data.</text>
</comment>
<feature type="domain" description="Centrosomal protein CEP104 N-terminal" evidence="3">
    <location>
        <begin position="26"/>
        <end position="134"/>
    </location>
</feature>
<dbReference type="EMBL" id="CADEPM010000004">
    <property type="protein sequence ID" value="CAB3404040.1"/>
    <property type="molecule type" value="Genomic_DNA"/>
</dbReference>
<dbReference type="AlphaFoldDB" id="A0A8S1ETK3"/>
<protein>
    <recommendedName>
        <fullName evidence="3">Centrosomal protein CEP104 N-terminal domain-containing protein</fullName>
    </recommendedName>
</protein>
<organism evidence="4 5">
    <name type="scientific">Caenorhabditis bovis</name>
    <dbReference type="NCBI Taxonomy" id="2654633"/>
    <lineage>
        <taxon>Eukaryota</taxon>
        <taxon>Metazoa</taxon>
        <taxon>Ecdysozoa</taxon>
        <taxon>Nematoda</taxon>
        <taxon>Chromadorea</taxon>
        <taxon>Rhabditida</taxon>
        <taxon>Rhabditina</taxon>
        <taxon>Rhabditomorpha</taxon>
        <taxon>Rhabditoidea</taxon>
        <taxon>Rhabditidae</taxon>
        <taxon>Peloderinae</taxon>
        <taxon>Caenorhabditis</taxon>
    </lineage>
</organism>
<feature type="compositionally biased region" description="Polar residues" evidence="2">
    <location>
        <begin position="313"/>
        <end position="325"/>
    </location>
</feature>